<proteinExistence type="predicted"/>
<dbReference type="PANTHER" id="PTHR42773:SF1">
    <property type="entry name" value="METALLO-BETA-LACTAMASE FAMILY PROTEIN"/>
    <property type="match status" value="1"/>
</dbReference>
<dbReference type="Gene3D" id="3.60.15.10">
    <property type="entry name" value="Ribonuclease Z/Hydroxyacylglutathione hydrolase-like"/>
    <property type="match status" value="1"/>
</dbReference>
<dbReference type="AlphaFoldDB" id="A0A6N4UQ74"/>
<evidence type="ECO:0000313" key="2">
    <source>
        <dbReference type="EMBL" id="BBX25582.1"/>
    </source>
</evidence>
<dbReference type="InterPro" id="IPR036866">
    <property type="entry name" value="RibonucZ/Hydroxyglut_hydro"/>
</dbReference>
<dbReference type="Proteomes" id="UP000466906">
    <property type="component" value="Chromosome"/>
</dbReference>
<dbReference type="SUPFAM" id="SSF56281">
    <property type="entry name" value="Metallo-hydrolase/oxidoreductase"/>
    <property type="match status" value="1"/>
</dbReference>
<keyword evidence="2" id="KW-0378">Hydrolase</keyword>
<dbReference type="SMART" id="SM00849">
    <property type="entry name" value="Lactamase_B"/>
    <property type="match status" value="1"/>
</dbReference>
<sequence length="224" mass="24252">MLRVEAVVMTTSMTQIRTDLWETRTDTPFPGLTTHAYLWTPGGHNALFYCPAGDADFATLDSLGGVDDHYLSHQDEAGPMLARIAERFGSLLHAPAAERERIGQHHPIDVPLSSRHVDDRGVEVIPTPGHTPGSTCYLVRGAEGRYLFTGDSMFVAADGRWATFVVPGYGDAAAMADSLNLLASLQPDVVISSAFGLRAVTAIDGAEDWSRCVDEARRSIPVTR</sequence>
<name>A0A6N4UQ74_9MYCO</name>
<accession>A0A6N4UQ74</accession>
<feature type="domain" description="Metallo-beta-lactamase" evidence="1">
    <location>
        <begin position="33"/>
        <end position="195"/>
    </location>
</feature>
<evidence type="ECO:0000259" key="1">
    <source>
        <dbReference type="SMART" id="SM00849"/>
    </source>
</evidence>
<gene>
    <name evidence="2" type="ORF">MALV_07070</name>
</gene>
<dbReference type="Pfam" id="PF00753">
    <property type="entry name" value="Lactamase_B"/>
    <property type="match status" value="1"/>
</dbReference>
<dbReference type="InterPro" id="IPR001279">
    <property type="entry name" value="Metallo-B-lactamas"/>
</dbReference>
<dbReference type="GO" id="GO:0016787">
    <property type="term" value="F:hydrolase activity"/>
    <property type="evidence" value="ECO:0007669"/>
    <property type="project" value="UniProtKB-KW"/>
</dbReference>
<dbReference type="KEGG" id="malv:MALV_07070"/>
<dbReference type="EMBL" id="AP022565">
    <property type="protein sequence ID" value="BBX25582.1"/>
    <property type="molecule type" value="Genomic_DNA"/>
</dbReference>
<evidence type="ECO:0000313" key="3">
    <source>
        <dbReference type="Proteomes" id="UP000466906"/>
    </source>
</evidence>
<protein>
    <submittedName>
        <fullName evidence="2">MBL fold metallo-hydrolase</fullName>
    </submittedName>
</protein>
<dbReference type="PANTHER" id="PTHR42773">
    <property type="entry name" value="METALLO-BETA-LACTAMASE-RELATED"/>
    <property type="match status" value="1"/>
</dbReference>
<keyword evidence="3" id="KW-1185">Reference proteome</keyword>
<organism evidence="2 3">
    <name type="scientific">Mycolicibacterium alvei</name>
    <dbReference type="NCBI Taxonomy" id="67081"/>
    <lineage>
        <taxon>Bacteria</taxon>
        <taxon>Bacillati</taxon>
        <taxon>Actinomycetota</taxon>
        <taxon>Actinomycetes</taxon>
        <taxon>Mycobacteriales</taxon>
        <taxon>Mycobacteriaceae</taxon>
        <taxon>Mycolicibacterium</taxon>
    </lineage>
</organism>
<reference evidence="2 3" key="1">
    <citation type="journal article" date="2019" name="Emerg. Microbes Infect.">
        <title>Comprehensive subspecies identification of 175 nontuberculous mycobacteria species based on 7547 genomic profiles.</title>
        <authorList>
            <person name="Matsumoto Y."/>
            <person name="Kinjo T."/>
            <person name="Motooka D."/>
            <person name="Nabeya D."/>
            <person name="Jung N."/>
            <person name="Uechi K."/>
            <person name="Horii T."/>
            <person name="Iida T."/>
            <person name="Fujita J."/>
            <person name="Nakamura S."/>
        </authorList>
    </citation>
    <scope>NUCLEOTIDE SEQUENCE [LARGE SCALE GENOMIC DNA]</scope>
    <source>
        <strain evidence="2 3">JCM 12272</strain>
    </source>
</reference>